<keyword evidence="6 13" id="KW-0347">Helicase</keyword>
<evidence type="ECO:0000256" key="3">
    <source>
        <dbReference type="ARBA" id="ARBA00022705"/>
    </source>
</evidence>
<comment type="similarity">
    <text evidence="1">Belongs to the helicase family. DnaB subfamily.</text>
</comment>
<dbReference type="InterPro" id="IPR027417">
    <property type="entry name" value="P-loop_NTPase"/>
</dbReference>
<dbReference type="CDD" id="cd00984">
    <property type="entry name" value="DnaB_C"/>
    <property type="match status" value="1"/>
</dbReference>
<dbReference type="InterPro" id="IPR007694">
    <property type="entry name" value="DNA_helicase_DnaB-like_C"/>
</dbReference>
<accession>A0A6J7X843</accession>
<dbReference type="GO" id="GO:0005524">
    <property type="term" value="F:ATP binding"/>
    <property type="evidence" value="ECO:0007669"/>
    <property type="project" value="UniProtKB-KW"/>
</dbReference>
<evidence type="ECO:0000259" key="12">
    <source>
        <dbReference type="PROSITE" id="PS51199"/>
    </source>
</evidence>
<dbReference type="EMBL" id="LR798352">
    <property type="protein sequence ID" value="CAB5226036.1"/>
    <property type="molecule type" value="Genomic_DNA"/>
</dbReference>
<reference evidence="13" key="1">
    <citation type="submission" date="2020-05" db="EMBL/GenBank/DDBJ databases">
        <authorList>
            <person name="Chiriac C."/>
            <person name="Salcher M."/>
            <person name="Ghai R."/>
            <person name="Kavagutti S V."/>
        </authorList>
    </citation>
    <scope>NUCLEOTIDE SEQUENCE</scope>
</reference>
<dbReference type="PROSITE" id="PS51199">
    <property type="entry name" value="SF4_HELICASE"/>
    <property type="match status" value="1"/>
</dbReference>
<sequence>MELVTLPQSRDLEKSILGAILMDKRTLPLAVGHLKREVFYDLGHQKIFDVVKKMYDDGVYVDITTLNQKLKDDESYKELGGAFYLSKLTDNVTGAHNVNSHIEMLIEVYKKREAFMLFKQSEYECLDNDSQAIDLLSAVNSKLIGLQEYGNIHEKTITDVILSLNHSRDKAQSGDLLGYDTGFSELNNTLAGWCRPDFVVIAARPGMGKTAFMLSSIYHLCITNKVPTAIFSLEMSSEQLVERLESITSEIPLKRLRMNNMNEAERKILLKTDDKILLSPLHIEDMGGISISQLRAKATIMKQKYGIKVIFIDYLQLMSGQGKNNQNREQEVSLISRSLKSLAKELQVPIIALSQLSRRVEERADKMPQLSDLRESGSIEQDADAVIMLMRPNYYEMTEPIEIGGTEYSTNDLVICKVEKNRHGTTKNLALRFLPETMTFLDYNG</sequence>
<dbReference type="SUPFAM" id="SSF48024">
    <property type="entry name" value="N-terminal domain of DnaB helicase"/>
    <property type="match status" value="1"/>
</dbReference>
<evidence type="ECO:0000256" key="5">
    <source>
        <dbReference type="ARBA" id="ARBA00022801"/>
    </source>
</evidence>
<evidence type="ECO:0000256" key="2">
    <source>
        <dbReference type="ARBA" id="ARBA00022515"/>
    </source>
</evidence>
<evidence type="ECO:0000256" key="7">
    <source>
        <dbReference type="ARBA" id="ARBA00022840"/>
    </source>
</evidence>
<feature type="domain" description="SF4 helicase" evidence="12">
    <location>
        <begin position="172"/>
        <end position="445"/>
    </location>
</feature>
<keyword evidence="8" id="KW-0238">DNA-binding</keyword>
<dbReference type="InterPro" id="IPR007692">
    <property type="entry name" value="DNA_helicase_DnaB"/>
</dbReference>
<evidence type="ECO:0000256" key="10">
    <source>
        <dbReference type="ARBA" id="ARBA00044969"/>
    </source>
</evidence>
<dbReference type="PANTHER" id="PTHR30153:SF2">
    <property type="entry name" value="REPLICATIVE DNA HELICASE"/>
    <property type="match status" value="1"/>
</dbReference>
<dbReference type="GO" id="GO:0003677">
    <property type="term" value="F:DNA binding"/>
    <property type="evidence" value="ECO:0007669"/>
    <property type="project" value="UniProtKB-KW"/>
</dbReference>
<protein>
    <recommendedName>
        <fullName evidence="10">DNA 5'-3' helicase</fullName>
        <ecNumber evidence="10">5.6.2.3</ecNumber>
    </recommendedName>
</protein>
<keyword evidence="2" id="KW-0639">Primosome</keyword>
<dbReference type="EC" id="5.6.2.3" evidence="10"/>
<keyword evidence="4" id="KW-0547">Nucleotide-binding</keyword>
<keyword evidence="5" id="KW-0378">Hydrolase</keyword>
<evidence type="ECO:0000256" key="6">
    <source>
        <dbReference type="ARBA" id="ARBA00022806"/>
    </source>
</evidence>
<gene>
    <name evidence="13" type="ORF">UFOVP753_33</name>
</gene>
<dbReference type="GO" id="GO:0006269">
    <property type="term" value="P:DNA replication, synthesis of primer"/>
    <property type="evidence" value="ECO:0007669"/>
    <property type="project" value="UniProtKB-KW"/>
</dbReference>
<organism evidence="13">
    <name type="scientific">uncultured Caudovirales phage</name>
    <dbReference type="NCBI Taxonomy" id="2100421"/>
    <lineage>
        <taxon>Viruses</taxon>
        <taxon>Duplodnaviria</taxon>
        <taxon>Heunggongvirae</taxon>
        <taxon>Uroviricota</taxon>
        <taxon>Caudoviricetes</taxon>
        <taxon>Peduoviridae</taxon>
        <taxon>Maltschvirus</taxon>
        <taxon>Maltschvirus maltsch</taxon>
    </lineage>
</organism>
<dbReference type="NCBIfam" id="TIGR00665">
    <property type="entry name" value="DnaB"/>
    <property type="match status" value="1"/>
</dbReference>
<dbReference type="GO" id="GO:0016787">
    <property type="term" value="F:hydrolase activity"/>
    <property type="evidence" value="ECO:0007669"/>
    <property type="project" value="UniProtKB-KW"/>
</dbReference>
<keyword evidence="7" id="KW-0067">ATP-binding</keyword>
<dbReference type="InterPro" id="IPR036185">
    <property type="entry name" value="DNA_heli_DnaB-like_N_sf"/>
</dbReference>
<evidence type="ECO:0000256" key="8">
    <source>
        <dbReference type="ARBA" id="ARBA00023125"/>
    </source>
</evidence>
<name>A0A6J7X843_9CAUD</name>
<dbReference type="InterPro" id="IPR016136">
    <property type="entry name" value="DNA_helicase_N/primase_C"/>
</dbReference>
<evidence type="ECO:0000256" key="4">
    <source>
        <dbReference type="ARBA" id="ARBA00022741"/>
    </source>
</evidence>
<dbReference type="InterPro" id="IPR007693">
    <property type="entry name" value="DNA_helicase_DnaB-like_N"/>
</dbReference>
<comment type="catalytic activity">
    <reaction evidence="11">
        <text>ATP + H2O = ADP + phosphate + H(+)</text>
        <dbReference type="Rhea" id="RHEA:13065"/>
        <dbReference type="ChEBI" id="CHEBI:15377"/>
        <dbReference type="ChEBI" id="CHEBI:15378"/>
        <dbReference type="ChEBI" id="CHEBI:30616"/>
        <dbReference type="ChEBI" id="CHEBI:43474"/>
        <dbReference type="ChEBI" id="CHEBI:456216"/>
        <dbReference type="EC" id="5.6.2.3"/>
    </reaction>
</comment>
<evidence type="ECO:0000256" key="9">
    <source>
        <dbReference type="ARBA" id="ARBA00023235"/>
    </source>
</evidence>
<evidence type="ECO:0000256" key="11">
    <source>
        <dbReference type="ARBA" id="ARBA00048954"/>
    </source>
</evidence>
<dbReference type="PANTHER" id="PTHR30153">
    <property type="entry name" value="REPLICATIVE DNA HELICASE DNAB"/>
    <property type="match status" value="1"/>
</dbReference>
<dbReference type="Pfam" id="PF00772">
    <property type="entry name" value="DnaB"/>
    <property type="match status" value="1"/>
</dbReference>
<dbReference type="GO" id="GO:0043139">
    <property type="term" value="F:5'-3' DNA helicase activity"/>
    <property type="evidence" value="ECO:0007669"/>
    <property type="project" value="UniProtKB-EC"/>
</dbReference>
<dbReference type="Gene3D" id="3.40.50.300">
    <property type="entry name" value="P-loop containing nucleotide triphosphate hydrolases"/>
    <property type="match status" value="1"/>
</dbReference>
<evidence type="ECO:0000256" key="1">
    <source>
        <dbReference type="ARBA" id="ARBA00008428"/>
    </source>
</evidence>
<dbReference type="Pfam" id="PF03796">
    <property type="entry name" value="DnaB_C"/>
    <property type="match status" value="1"/>
</dbReference>
<proteinExistence type="inferred from homology"/>
<dbReference type="SUPFAM" id="SSF52540">
    <property type="entry name" value="P-loop containing nucleoside triphosphate hydrolases"/>
    <property type="match status" value="1"/>
</dbReference>
<keyword evidence="3" id="KW-0235">DNA replication</keyword>
<dbReference type="Gene3D" id="1.10.860.10">
    <property type="entry name" value="DNAb Helicase, Chain A"/>
    <property type="match status" value="1"/>
</dbReference>
<keyword evidence="9" id="KW-0413">Isomerase</keyword>
<evidence type="ECO:0000313" key="13">
    <source>
        <dbReference type="EMBL" id="CAB5226036.1"/>
    </source>
</evidence>